<dbReference type="RefSeq" id="WP_157301049.1">
    <property type="nucleotide sequence ID" value="NZ_BAAAZB010000002.1"/>
</dbReference>
<feature type="transmembrane region" description="Helical" evidence="1">
    <location>
        <begin position="20"/>
        <end position="40"/>
    </location>
</feature>
<evidence type="ECO:0000313" key="2">
    <source>
        <dbReference type="EMBL" id="MVT42413.1"/>
    </source>
</evidence>
<dbReference type="AlphaFoldDB" id="A0A6N8JB72"/>
<accession>A0A6N8JB72</accession>
<evidence type="ECO:0000313" key="3">
    <source>
        <dbReference type="Proteomes" id="UP000468388"/>
    </source>
</evidence>
<keyword evidence="3" id="KW-1185">Reference proteome</keyword>
<name>A0A6N8JB72_9BACT</name>
<keyword evidence="1" id="KW-0812">Transmembrane</keyword>
<protein>
    <submittedName>
        <fullName evidence="2">Uncharacterized protein</fullName>
    </submittedName>
</protein>
<reference evidence="2 3" key="1">
    <citation type="submission" date="2019-12" db="EMBL/GenBank/DDBJ databases">
        <title>The draft genomic sequence of strain Chitinophaga oryziterrae JCM 16595.</title>
        <authorList>
            <person name="Zhang X."/>
        </authorList>
    </citation>
    <scope>NUCLEOTIDE SEQUENCE [LARGE SCALE GENOMIC DNA]</scope>
    <source>
        <strain evidence="2 3">JCM 16595</strain>
    </source>
</reference>
<feature type="transmembrane region" description="Helical" evidence="1">
    <location>
        <begin position="52"/>
        <end position="72"/>
    </location>
</feature>
<gene>
    <name evidence="2" type="ORF">GO495_17605</name>
</gene>
<keyword evidence="1" id="KW-0472">Membrane</keyword>
<proteinExistence type="predicted"/>
<comment type="caution">
    <text evidence="2">The sequence shown here is derived from an EMBL/GenBank/DDBJ whole genome shotgun (WGS) entry which is preliminary data.</text>
</comment>
<dbReference type="OrthoDB" id="676747at2"/>
<dbReference type="EMBL" id="WRXO01000005">
    <property type="protein sequence ID" value="MVT42413.1"/>
    <property type="molecule type" value="Genomic_DNA"/>
</dbReference>
<dbReference type="Proteomes" id="UP000468388">
    <property type="component" value="Unassembled WGS sequence"/>
</dbReference>
<keyword evidence="1" id="KW-1133">Transmembrane helix</keyword>
<feature type="transmembrane region" description="Helical" evidence="1">
    <location>
        <begin position="170"/>
        <end position="192"/>
    </location>
</feature>
<organism evidence="2 3">
    <name type="scientific">Chitinophaga oryziterrae</name>
    <dbReference type="NCBI Taxonomy" id="1031224"/>
    <lineage>
        <taxon>Bacteria</taxon>
        <taxon>Pseudomonadati</taxon>
        <taxon>Bacteroidota</taxon>
        <taxon>Chitinophagia</taxon>
        <taxon>Chitinophagales</taxon>
        <taxon>Chitinophagaceae</taxon>
        <taxon>Chitinophaga</taxon>
    </lineage>
</organism>
<sequence length="264" mass="30542">MQRNLYFRTLYKRQNKVKEFILTLFLSLSSYPRLVLEVFLRKNMGERYFSTAAAVMITVILALYPVMGDLFTAMLPRALRGIMGGYGKQASHFWAHYTTWYLFLAAFVYFSFQRWKEVKRNPSVFDFGRFSLTPGDIYPGFYDLRLFGVTPNTRAIETVYEPMAAFLLGLFLYTIGQNVGGLLMLCGIIYALSYSAAYQKGDHFVMDTIDEQIVNEEMENAFIGGSDSSQSRGVRFYARKPTHEELRRKVAEGFFERSLMGLRR</sequence>
<feature type="transmembrane region" description="Helical" evidence="1">
    <location>
        <begin position="93"/>
        <end position="112"/>
    </location>
</feature>
<evidence type="ECO:0000256" key="1">
    <source>
        <dbReference type="SAM" id="Phobius"/>
    </source>
</evidence>